<dbReference type="AlphaFoldDB" id="A0AAV9HTB1"/>
<comment type="cofactor">
    <cofactor evidence="1 9">
        <name>Fe cation</name>
        <dbReference type="ChEBI" id="CHEBI:24875"/>
    </cofactor>
</comment>
<dbReference type="InterPro" id="IPR005708">
    <property type="entry name" value="Homogentis_dOase"/>
</dbReference>
<dbReference type="Pfam" id="PF20510">
    <property type="entry name" value="HgmA_N"/>
    <property type="match status" value="1"/>
</dbReference>
<comment type="pathway">
    <text evidence="2">Amino-acid degradation; L-phenylalanine degradation; acetoacetate and fumarate from L-phenylalanine: step 4/6.</text>
</comment>
<dbReference type="GO" id="GO:0006570">
    <property type="term" value="P:tyrosine metabolic process"/>
    <property type="evidence" value="ECO:0007669"/>
    <property type="project" value="InterPro"/>
</dbReference>
<proteinExistence type="inferred from homology"/>
<evidence type="ECO:0000256" key="2">
    <source>
        <dbReference type="ARBA" id="ARBA00004704"/>
    </source>
</evidence>
<evidence type="ECO:0000256" key="5">
    <source>
        <dbReference type="ARBA" id="ARBA00022723"/>
    </source>
</evidence>
<evidence type="ECO:0000313" key="12">
    <source>
        <dbReference type="EMBL" id="KAK4462246.1"/>
    </source>
</evidence>
<name>A0AAV9HTB1_9PEZI</name>
<evidence type="ECO:0000259" key="10">
    <source>
        <dbReference type="Pfam" id="PF04209"/>
    </source>
</evidence>
<dbReference type="InterPro" id="IPR014710">
    <property type="entry name" value="RmlC-like_jellyroll"/>
</dbReference>
<evidence type="ECO:0000256" key="7">
    <source>
        <dbReference type="ARBA" id="ARBA00023002"/>
    </source>
</evidence>
<dbReference type="SUPFAM" id="SSF51182">
    <property type="entry name" value="RmlC-like cupins"/>
    <property type="match status" value="1"/>
</dbReference>
<evidence type="ECO:0000256" key="3">
    <source>
        <dbReference type="ARBA" id="ARBA00007757"/>
    </source>
</evidence>
<organism evidence="12 13">
    <name type="scientific">Cladorrhinum samala</name>
    <dbReference type="NCBI Taxonomy" id="585594"/>
    <lineage>
        <taxon>Eukaryota</taxon>
        <taxon>Fungi</taxon>
        <taxon>Dikarya</taxon>
        <taxon>Ascomycota</taxon>
        <taxon>Pezizomycotina</taxon>
        <taxon>Sordariomycetes</taxon>
        <taxon>Sordariomycetidae</taxon>
        <taxon>Sordariales</taxon>
        <taxon>Podosporaceae</taxon>
        <taxon>Cladorrhinum</taxon>
    </lineage>
</organism>
<keyword evidence="13" id="KW-1185">Reference proteome</keyword>
<dbReference type="PANTHER" id="PTHR11056:SF0">
    <property type="entry name" value="HOMOGENTISATE 1,2-DIOXYGENASE"/>
    <property type="match status" value="1"/>
</dbReference>
<evidence type="ECO:0000256" key="1">
    <source>
        <dbReference type="ARBA" id="ARBA00001962"/>
    </source>
</evidence>
<evidence type="ECO:0000256" key="9">
    <source>
        <dbReference type="PIRSR" id="PIRSR605708-2"/>
    </source>
</evidence>
<evidence type="ECO:0000313" key="13">
    <source>
        <dbReference type="Proteomes" id="UP001321749"/>
    </source>
</evidence>
<keyword evidence="5 9" id="KW-0479">Metal-binding</keyword>
<feature type="binding site" evidence="9">
    <location>
        <position position="375"/>
    </location>
    <ligand>
        <name>Fe cation</name>
        <dbReference type="ChEBI" id="CHEBI:24875"/>
    </ligand>
</feature>
<dbReference type="EC" id="1.13.11.5" evidence="4"/>
<feature type="binding site" evidence="9">
    <location>
        <position position="411"/>
    </location>
    <ligand>
        <name>Fe cation</name>
        <dbReference type="ChEBI" id="CHEBI:24875"/>
    </ligand>
</feature>
<dbReference type="GO" id="GO:0006559">
    <property type="term" value="P:L-phenylalanine catabolic process"/>
    <property type="evidence" value="ECO:0007669"/>
    <property type="project" value="InterPro"/>
</dbReference>
<dbReference type="Gene3D" id="2.60.120.10">
    <property type="entry name" value="Jelly Rolls"/>
    <property type="match status" value="1"/>
</dbReference>
<keyword evidence="6" id="KW-0223">Dioxygenase</keyword>
<feature type="domain" description="Homogentisate 1,2-dioxygenase N-terminal" evidence="11">
    <location>
        <begin position="24"/>
        <end position="317"/>
    </location>
</feature>
<dbReference type="GO" id="GO:0004411">
    <property type="term" value="F:homogentisate 1,2-dioxygenase activity"/>
    <property type="evidence" value="ECO:0007669"/>
    <property type="project" value="UniProtKB-EC"/>
</dbReference>
<keyword evidence="8 9" id="KW-0408">Iron</keyword>
<reference evidence="12" key="2">
    <citation type="submission" date="2023-06" db="EMBL/GenBank/DDBJ databases">
        <authorList>
            <consortium name="Lawrence Berkeley National Laboratory"/>
            <person name="Mondo S.J."/>
            <person name="Hensen N."/>
            <person name="Bonometti L."/>
            <person name="Westerberg I."/>
            <person name="Brannstrom I.O."/>
            <person name="Guillou S."/>
            <person name="Cros-Aarteil S."/>
            <person name="Calhoun S."/>
            <person name="Haridas S."/>
            <person name="Kuo A."/>
            <person name="Pangilinan J."/>
            <person name="Riley R."/>
            <person name="Labutti K."/>
            <person name="Andreopoulos B."/>
            <person name="Lipzen A."/>
            <person name="Chen C."/>
            <person name="Yanf M."/>
            <person name="Daum C."/>
            <person name="Ng V."/>
            <person name="Clum A."/>
            <person name="Steindorff A."/>
            <person name="Ohm R."/>
            <person name="Martin F."/>
            <person name="Silar P."/>
            <person name="Natvig D."/>
            <person name="Lalanne C."/>
            <person name="Gautier V."/>
            <person name="Ament-Velasquez S.L."/>
            <person name="Kruys A."/>
            <person name="Hutchinson M.I."/>
            <person name="Powell A.J."/>
            <person name="Barry K."/>
            <person name="Miller A.N."/>
            <person name="Grigoriev I.V."/>
            <person name="Debuchy R."/>
            <person name="Gladieux P."/>
            <person name="Thoren M.H."/>
            <person name="Johannesson H."/>
        </authorList>
    </citation>
    <scope>NUCLEOTIDE SEQUENCE</scope>
    <source>
        <strain evidence="12">PSN324</strain>
    </source>
</reference>
<evidence type="ECO:0000256" key="4">
    <source>
        <dbReference type="ARBA" id="ARBA00013127"/>
    </source>
</evidence>
<reference evidence="12" key="1">
    <citation type="journal article" date="2023" name="Mol. Phylogenet. Evol.">
        <title>Genome-scale phylogeny and comparative genomics of the fungal order Sordariales.</title>
        <authorList>
            <person name="Hensen N."/>
            <person name="Bonometti L."/>
            <person name="Westerberg I."/>
            <person name="Brannstrom I.O."/>
            <person name="Guillou S."/>
            <person name="Cros-Aarteil S."/>
            <person name="Calhoun S."/>
            <person name="Haridas S."/>
            <person name="Kuo A."/>
            <person name="Mondo S."/>
            <person name="Pangilinan J."/>
            <person name="Riley R."/>
            <person name="LaButti K."/>
            <person name="Andreopoulos B."/>
            <person name="Lipzen A."/>
            <person name="Chen C."/>
            <person name="Yan M."/>
            <person name="Daum C."/>
            <person name="Ng V."/>
            <person name="Clum A."/>
            <person name="Steindorff A."/>
            <person name="Ohm R.A."/>
            <person name="Martin F."/>
            <person name="Silar P."/>
            <person name="Natvig D.O."/>
            <person name="Lalanne C."/>
            <person name="Gautier V."/>
            <person name="Ament-Velasquez S.L."/>
            <person name="Kruys A."/>
            <person name="Hutchinson M.I."/>
            <person name="Powell A.J."/>
            <person name="Barry K."/>
            <person name="Miller A.N."/>
            <person name="Grigoriev I.V."/>
            <person name="Debuchy R."/>
            <person name="Gladieux P."/>
            <person name="Hiltunen Thoren M."/>
            <person name="Johannesson H."/>
        </authorList>
    </citation>
    <scope>NUCLEOTIDE SEQUENCE</scope>
    <source>
        <strain evidence="12">PSN324</strain>
    </source>
</reference>
<keyword evidence="7" id="KW-0560">Oxidoreductase</keyword>
<dbReference type="CDD" id="cd07000">
    <property type="entry name" value="cupin_HGO_N"/>
    <property type="match status" value="1"/>
</dbReference>
<feature type="binding site" evidence="9">
    <location>
        <position position="381"/>
    </location>
    <ligand>
        <name>Fe cation</name>
        <dbReference type="ChEBI" id="CHEBI:24875"/>
    </ligand>
</feature>
<sequence length="442" mass="48488">MHIAHPPQTRLNDTPAEEKEPYIYQSGFGNYHSSEALPDALPLRGNVPLKSRYNLYPEHLNGTTFVSPRELAFHLWMYRGKPSAAHEPFSPLSCEDGDDCINNDPPKLEACFLPTNPNVKFTPQPYTWGSLAPSLDSISDESLTFIQGLRTLAGNGDATLSEGLAIHQYAFNTSMPNQAFVNHDGEFLIIPQTGALDIKSELGMLRIRPGFIAVLPPGLRYSINLLGPGTVAKGYVLELFGGAHFTLPALGPLGANGLARPNDFQYPVASFDPPDHSSPSWEIVVKLSGKLYAYAQPHSPFDVVAWHGRYAPYRYDLSLFSHLATHTDQLDPTAFTVLVAPSLRPGVNLVDFCIFGGGEKWLVARDTVRGLPYYHRTVATEVCGVVKGVYKGSSRPLTEGGLSFEGGWMPHGEGLEVWRRGAEEKEEDNRVPRLLGGGYLGE</sequence>
<feature type="domain" description="Homogentisate 1,2-dioxygenase C-terminal" evidence="10">
    <location>
        <begin position="326"/>
        <end position="431"/>
    </location>
</feature>
<dbReference type="InterPro" id="IPR046452">
    <property type="entry name" value="HgmA_N"/>
</dbReference>
<dbReference type="EMBL" id="MU864975">
    <property type="protein sequence ID" value="KAK4462246.1"/>
    <property type="molecule type" value="Genomic_DNA"/>
</dbReference>
<evidence type="ECO:0000259" key="11">
    <source>
        <dbReference type="Pfam" id="PF20510"/>
    </source>
</evidence>
<dbReference type="GO" id="GO:0005737">
    <property type="term" value="C:cytoplasm"/>
    <property type="evidence" value="ECO:0007669"/>
    <property type="project" value="TreeGrafter"/>
</dbReference>
<dbReference type="Proteomes" id="UP001321749">
    <property type="component" value="Unassembled WGS sequence"/>
</dbReference>
<dbReference type="PANTHER" id="PTHR11056">
    <property type="entry name" value="HOMOGENTISATE 1,2-DIOXYGENASE"/>
    <property type="match status" value="1"/>
</dbReference>
<comment type="caution">
    <text evidence="12">The sequence shown here is derived from an EMBL/GenBank/DDBJ whole genome shotgun (WGS) entry which is preliminary data.</text>
</comment>
<dbReference type="InterPro" id="IPR011051">
    <property type="entry name" value="RmlC_Cupin_sf"/>
</dbReference>
<accession>A0AAV9HTB1</accession>
<feature type="binding site" evidence="9">
    <location>
        <position position="390"/>
    </location>
    <ligand>
        <name>homogentisate</name>
        <dbReference type="ChEBI" id="CHEBI:16169"/>
    </ligand>
</feature>
<dbReference type="InterPro" id="IPR046451">
    <property type="entry name" value="HgmA_C"/>
</dbReference>
<dbReference type="Pfam" id="PF04209">
    <property type="entry name" value="HgmA_C"/>
    <property type="match status" value="1"/>
</dbReference>
<comment type="similarity">
    <text evidence="3">Belongs to the homogentisate dioxygenase family.</text>
</comment>
<gene>
    <name evidence="12" type="ORF">QBC42DRAFT_296994</name>
</gene>
<protein>
    <recommendedName>
        <fullName evidence="4">homogentisate 1,2-dioxygenase</fullName>
        <ecNumber evidence="4">1.13.11.5</ecNumber>
    </recommendedName>
</protein>
<evidence type="ECO:0000256" key="8">
    <source>
        <dbReference type="ARBA" id="ARBA00023004"/>
    </source>
</evidence>
<dbReference type="GO" id="GO:0046872">
    <property type="term" value="F:metal ion binding"/>
    <property type="evidence" value="ECO:0007669"/>
    <property type="project" value="UniProtKB-KW"/>
</dbReference>
<evidence type="ECO:0000256" key="6">
    <source>
        <dbReference type="ARBA" id="ARBA00022964"/>
    </source>
</evidence>
<feature type="binding site" evidence="9">
    <location>
        <position position="411"/>
    </location>
    <ligand>
        <name>homogentisate</name>
        <dbReference type="ChEBI" id="CHEBI:16169"/>
    </ligand>
</feature>